<dbReference type="EMBL" id="WIUZ02000005">
    <property type="protein sequence ID" value="KAF9787477.1"/>
    <property type="molecule type" value="Genomic_DNA"/>
</dbReference>
<dbReference type="GO" id="GO:0009267">
    <property type="term" value="P:cellular response to starvation"/>
    <property type="evidence" value="ECO:0007669"/>
    <property type="project" value="TreeGrafter"/>
</dbReference>
<keyword evidence="7" id="KW-1185">Reference proteome</keyword>
<dbReference type="Proteomes" id="UP000736335">
    <property type="component" value="Unassembled WGS sequence"/>
</dbReference>
<dbReference type="PANTHER" id="PTHR11259">
    <property type="entry name" value="RAS-RELATED GTP BINDING RAG/GTR YEAST"/>
    <property type="match status" value="1"/>
</dbReference>
<name>A0A9P6HHU2_9AGAM</name>
<comment type="caution">
    <text evidence="6">The sequence shown here is derived from an EMBL/GenBank/DDBJ whole genome shotgun (WGS) entry which is preliminary data.</text>
</comment>
<dbReference type="Gene3D" id="3.40.50.300">
    <property type="entry name" value="P-loop containing nucleotide triphosphate hydrolases"/>
    <property type="match status" value="1"/>
</dbReference>
<dbReference type="GO" id="GO:1990131">
    <property type="term" value="C:Gtr1-Gtr2 GTPase complex"/>
    <property type="evidence" value="ECO:0007669"/>
    <property type="project" value="UniProtKB-UniRule"/>
</dbReference>
<feature type="compositionally biased region" description="Low complexity" evidence="5">
    <location>
        <begin position="273"/>
        <end position="283"/>
    </location>
</feature>
<dbReference type="GO" id="GO:0000329">
    <property type="term" value="C:fungal-type vacuole membrane"/>
    <property type="evidence" value="ECO:0007669"/>
    <property type="project" value="TreeGrafter"/>
</dbReference>
<dbReference type="OrthoDB" id="26136at2759"/>
<dbReference type="PANTHER" id="PTHR11259:SF2">
    <property type="entry name" value="GH16429P"/>
    <property type="match status" value="1"/>
</dbReference>
<keyword evidence="2 4" id="KW-0547">Nucleotide-binding</keyword>
<reference evidence="6" key="1">
    <citation type="journal article" date="2020" name="Nat. Commun.">
        <title>Large-scale genome sequencing of mycorrhizal fungi provides insights into the early evolution of symbiotic traits.</title>
        <authorList>
            <person name="Miyauchi S."/>
            <person name="Kiss E."/>
            <person name="Kuo A."/>
            <person name="Drula E."/>
            <person name="Kohler A."/>
            <person name="Sanchez-Garcia M."/>
            <person name="Morin E."/>
            <person name="Andreopoulos B."/>
            <person name="Barry K.W."/>
            <person name="Bonito G."/>
            <person name="Buee M."/>
            <person name="Carver A."/>
            <person name="Chen C."/>
            <person name="Cichocki N."/>
            <person name="Clum A."/>
            <person name="Culley D."/>
            <person name="Crous P.W."/>
            <person name="Fauchery L."/>
            <person name="Girlanda M."/>
            <person name="Hayes R.D."/>
            <person name="Keri Z."/>
            <person name="LaButti K."/>
            <person name="Lipzen A."/>
            <person name="Lombard V."/>
            <person name="Magnuson J."/>
            <person name="Maillard F."/>
            <person name="Murat C."/>
            <person name="Nolan M."/>
            <person name="Ohm R.A."/>
            <person name="Pangilinan J."/>
            <person name="Pereira M.F."/>
            <person name="Perotto S."/>
            <person name="Peter M."/>
            <person name="Pfister S."/>
            <person name="Riley R."/>
            <person name="Sitrit Y."/>
            <person name="Stielow J.B."/>
            <person name="Szollosi G."/>
            <person name="Zifcakova L."/>
            <person name="Stursova M."/>
            <person name="Spatafora J.W."/>
            <person name="Tedersoo L."/>
            <person name="Vaario L.M."/>
            <person name="Yamada A."/>
            <person name="Yan M."/>
            <person name="Wang P."/>
            <person name="Xu J."/>
            <person name="Bruns T."/>
            <person name="Baldrian P."/>
            <person name="Vilgalys R."/>
            <person name="Dunand C."/>
            <person name="Henrissat B."/>
            <person name="Grigoriev I.V."/>
            <person name="Hibbett D."/>
            <person name="Nagy L.G."/>
            <person name="Martin F.M."/>
        </authorList>
    </citation>
    <scope>NUCLEOTIDE SEQUENCE</scope>
    <source>
        <strain evidence="6">UH-Tt-Lm1</strain>
    </source>
</reference>
<comment type="similarity">
    <text evidence="1 4">Belongs to the GTR/RAG GTP-binding protein family.</text>
</comment>
<dbReference type="GO" id="GO:1904263">
    <property type="term" value="P:positive regulation of TORC1 signaling"/>
    <property type="evidence" value="ECO:0007669"/>
    <property type="project" value="TreeGrafter"/>
</dbReference>
<dbReference type="Pfam" id="PF04670">
    <property type="entry name" value="Gtr1_RagA"/>
    <property type="match status" value="1"/>
</dbReference>
<dbReference type="InterPro" id="IPR006762">
    <property type="entry name" value="Gtr1_RagA"/>
</dbReference>
<evidence type="ECO:0000256" key="3">
    <source>
        <dbReference type="ARBA" id="ARBA00023134"/>
    </source>
</evidence>
<dbReference type="AlphaFoldDB" id="A0A9P6HHU2"/>
<protein>
    <recommendedName>
        <fullName evidence="4">GTP-binding protein</fullName>
    </recommendedName>
</protein>
<evidence type="ECO:0000256" key="5">
    <source>
        <dbReference type="SAM" id="MobiDB-lite"/>
    </source>
</evidence>
<dbReference type="GO" id="GO:0003924">
    <property type="term" value="F:GTPase activity"/>
    <property type="evidence" value="ECO:0007669"/>
    <property type="project" value="UniProtKB-UniRule"/>
</dbReference>
<evidence type="ECO:0000313" key="7">
    <source>
        <dbReference type="Proteomes" id="UP000736335"/>
    </source>
</evidence>
<evidence type="ECO:0000256" key="2">
    <source>
        <dbReference type="ARBA" id="ARBA00022741"/>
    </source>
</evidence>
<dbReference type="SUPFAM" id="SSF52540">
    <property type="entry name" value="P-loop containing nucleoside triphosphate hydrolases"/>
    <property type="match status" value="1"/>
</dbReference>
<dbReference type="Gene3D" id="3.30.450.190">
    <property type="match status" value="1"/>
</dbReference>
<evidence type="ECO:0000313" key="6">
    <source>
        <dbReference type="EMBL" id="KAF9787477.1"/>
    </source>
</evidence>
<dbReference type="InterPro" id="IPR027417">
    <property type="entry name" value="P-loop_NTPase"/>
</dbReference>
<proteinExistence type="inferred from homology"/>
<accession>A0A9P6HHU2</accession>
<reference evidence="6" key="2">
    <citation type="submission" date="2020-11" db="EMBL/GenBank/DDBJ databases">
        <authorList>
            <consortium name="DOE Joint Genome Institute"/>
            <person name="Kuo A."/>
            <person name="Miyauchi S."/>
            <person name="Kiss E."/>
            <person name="Drula E."/>
            <person name="Kohler A."/>
            <person name="Sanchez-Garcia M."/>
            <person name="Andreopoulos B."/>
            <person name="Barry K.W."/>
            <person name="Bonito G."/>
            <person name="Buee M."/>
            <person name="Carver A."/>
            <person name="Chen C."/>
            <person name="Cichocki N."/>
            <person name="Clum A."/>
            <person name="Culley D."/>
            <person name="Crous P.W."/>
            <person name="Fauchery L."/>
            <person name="Girlanda M."/>
            <person name="Hayes R."/>
            <person name="Keri Z."/>
            <person name="Labutti K."/>
            <person name="Lipzen A."/>
            <person name="Lombard V."/>
            <person name="Magnuson J."/>
            <person name="Maillard F."/>
            <person name="Morin E."/>
            <person name="Murat C."/>
            <person name="Nolan M."/>
            <person name="Ohm R."/>
            <person name="Pangilinan J."/>
            <person name="Pereira M."/>
            <person name="Perotto S."/>
            <person name="Peter M."/>
            <person name="Riley R."/>
            <person name="Sitrit Y."/>
            <person name="Stielow B."/>
            <person name="Szollosi G."/>
            <person name="Zifcakova L."/>
            <person name="Stursova M."/>
            <person name="Spatafora J.W."/>
            <person name="Tedersoo L."/>
            <person name="Vaario L.-M."/>
            <person name="Yamada A."/>
            <person name="Yan M."/>
            <person name="Wang P."/>
            <person name="Xu J."/>
            <person name="Bruns T."/>
            <person name="Baldrian P."/>
            <person name="Vilgalys R."/>
            <person name="Henrissat B."/>
            <person name="Grigoriev I.V."/>
            <person name="Hibbett D."/>
            <person name="Nagy L.G."/>
            <person name="Martin F.M."/>
        </authorList>
    </citation>
    <scope>NUCLEOTIDE SEQUENCE</scope>
    <source>
        <strain evidence="6">UH-Tt-Lm1</strain>
    </source>
</reference>
<dbReference type="GO" id="GO:0005525">
    <property type="term" value="F:GTP binding"/>
    <property type="evidence" value="ECO:0007669"/>
    <property type="project" value="UniProtKB-UniRule"/>
</dbReference>
<gene>
    <name evidence="6" type="ORF">BJ322DRAFT_1055436</name>
</gene>
<comment type="subunit">
    <text evidence="4">Component of the GSE complex.</text>
</comment>
<organism evidence="6 7">
    <name type="scientific">Thelephora terrestris</name>
    <dbReference type="NCBI Taxonomy" id="56493"/>
    <lineage>
        <taxon>Eukaryota</taxon>
        <taxon>Fungi</taxon>
        <taxon>Dikarya</taxon>
        <taxon>Basidiomycota</taxon>
        <taxon>Agaricomycotina</taxon>
        <taxon>Agaricomycetes</taxon>
        <taxon>Thelephorales</taxon>
        <taxon>Thelephoraceae</taxon>
        <taxon>Thelephora</taxon>
    </lineage>
</organism>
<comment type="function">
    <text evidence="4">GTPase involved in activation of the TORC1 signaling pathway, which promotes growth and represses autophagy in nutrient-rich conditions.</text>
</comment>
<evidence type="ECO:0000256" key="4">
    <source>
        <dbReference type="RuleBase" id="RU367014"/>
    </source>
</evidence>
<dbReference type="GO" id="GO:0005634">
    <property type="term" value="C:nucleus"/>
    <property type="evidence" value="ECO:0007669"/>
    <property type="project" value="TreeGrafter"/>
</dbReference>
<evidence type="ECO:0000256" key="1">
    <source>
        <dbReference type="ARBA" id="ARBA00007756"/>
    </source>
</evidence>
<sequence>MDTAASTNISSTASVAEVIRTKILLTGLRKCGKTSIQEVLFKGLPTKDAFFIEPTTKVVKTAYDTVIPLELWDCPGSLTIQTLPTPLSQFPTIVFIIDIQDHHQQPITRLVELVITAYQENQNVNLEVFVHKAEALSEEYKIENFKHIQQRVLEELDDYDFGHIPVNFYLTSIYDHSLQDAFSKVVQKLIDSLPYIEDLLNVFCGNSQATKAFLFDAKSRLYIATDASPVDSATHSLCSDFLLTLNSFSPLYKSVQASTFEERRELFPSQLVQSPSASIQPSPSASPRPPSSDKGKLPDSARASDPSKALFYPSASTSLSPGSTETTVTCHLITPQLALLALIPTQTFEGRRGLVEYNVVYFREGVQEIWQVEREARTRG</sequence>
<feature type="region of interest" description="Disordered" evidence="5">
    <location>
        <begin position="272"/>
        <end position="305"/>
    </location>
</feature>
<keyword evidence="3 4" id="KW-0342">GTP-binding</keyword>
<dbReference type="GO" id="GO:0010507">
    <property type="term" value="P:negative regulation of autophagy"/>
    <property type="evidence" value="ECO:0007669"/>
    <property type="project" value="TreeGrafter"/>
</dbReference>